<dbReference type="OrthoDB" id="9805579at2"/>
<dbReference type="Gene3D" id="3.40.50.300">
    <property type="entry name" value="P-loop containing nucleotide triphosphate hydrolases"/>
    <property type="match status" value="2"/>
</dbReference>
<dbReference type="InterPro" id="IPR011116">
    <property type="entry name" value="SecA_Wing/Scaffold"/>
</dbReference>
<feature type="binding site" evidence="15">
    <location>
        <begin position="124"/>
        <end position="128"/>
    </location>
    <ligand>
        <name>ATP</name>
        <dbReference type="ChEBI" id="CHEBI:30616"/>
    </ligand>
</feature>
<accession>A0A3R9WKM2</accession>
<keyword evidence="9" id="KW-0862">Zinc</keyword>
<sequence length="1002" mass="111741">MLNSAIAKVFGTSNERAVKRLMPIVAQINALEPATQALSDDQLRAKTGEFRQRIADALKGIEDTPENKDERIAAEKAALDAILPEAFAVVREAGKRAVGMRHFDVQLIGGIVLHSGKIAEMKTGEGKTLVATLPCYLNALAGHGVHVVTVNDYLAKRDAEWMGKIYGFLGLSVGVIVHDLDDAQRRAAYGSDITYGTNNEFGFDYLRDNMKFELADQVQRSHYYCIVDEVDSILIDEARTPLIISGPTDQTTDKYARVNVIIPKLELGELIETLETKTWSGDYVVDEKTRSITVTDEGWEKIEGLLGIGNIADPENWDLKHHVETAIKAHSLYRRDVEYVVKDGEVIIVDEFTGRLMPGRRWSDGLHQAVEAKEGVNIRKEDQTLATITFQNYFRMYKKLSGMTGTAETEAAEFDKIYKLEIVVIPTNRKMLRIENADVVYRTAKEKYFAVADEIARLHEAKQPVLVGTTSIEKSELLSEILKRKGVRHVVLNAKFHEKEAEIVAQAGRLGMVTIATNMAGRGTDILLGGNSDFMARQDLVRKQQARAVSAAEGAISPVAGPGMFRFYYQSQEFETTQAAWDAAVASHEAAAKTEHDSVVGAGGLHILGTERHESRRVDNQLRGRAGRQGDPGASRFYLSLEDDLMRIFAREWVSTLLQRLGMEEGVPIESGMISRRIEAAQKAVETQNFESRKHVLEYDDVMNKQREAVYGLRRQLMEGVDQKQLITDDYVSTILSNILDENAPEKTHPEEWKIDALFSQVFDVFGAHLENEIDAAHLNRHELGEEIFEKLRARYDVKEQILGAQAMRYHERIVMLSVLDGLWKDHLLSMDHLKEGIGLRGYAQQDPLVAYKKESFEMFEAMMLRFQEDTARHLFRMQIIGPDGTPIETPDQLPRPTAAPELVGQSSSQPSLSSGSAAPQEETKQHAPIPIPTRAPSTTIDALEREFQKKKQRELEQARSAGSSAATNGSGPRIAGEKVGRNDLCPCGSGKKYKKCHGAEA</sequence>
<keyword evidence="6 15" id="KW-0963">Cytoplasm</keyword>
<keyword evidence="11 15" id="KW-0653">Protein transport</keyword>
<dbReference type="Proteomes" id="UP000269669">
    <property type="component" value="Unassembled WGS sequence"/>
</dbReference>
<dbReference type="NCBIfam" id="NF009538">
    <property type="entry name" value="PRK12904.1"/>
    <property type="match status" value="1"/>
</dbReference>
<evidence type="ECO:0000256" key="2">
    <source>
        <dbReference type="ARBA" id="ARBA00004170"/>
    </source>
</evidence>
<dbReference type="AlphaFoldDB" id="A0A3R9WKM2"/>
<keyword evidence="10 15" id="KW-0067">ATP-binding</keyword>
<comment type="similarity">
    <text evidence="3 15 16">Belongs to the SecA family.</text>
</comment>
<evidence type="ECO:0000256" key="12">
    <source>
        <dbReference type="ARBA" id="ARBA00022967"/>
    </source>
</evidence>
<evidence type="ECO:0000256" key="1">
    <source>
        <dbReference type="ARBA" id="ARBA00001947"/>
    </source>
</evidence>
<dbReference type="PANTHER" id="PTHR30612">
    <property type="entry name" value="SECA INNER MEMBRANE COMPONENT OF SEC PROTEIN SECRETION SYSTEM"/>
    <property type="match status" value="1"/>
</dbReference>
<evidence type="ECO:0000256" key="17">
    <source>
        <dbReference type="SAM" id="MobiDB-lite"/>
    </source>
</evidence>
<dbReference type="InterPro" id="IPR011130">
    <property type="entry name" value="SecA_preprotein_X-link_dom"/>
</dbReference>
<organism evidence="20 21">
    <name type="scientific">Edaphobacter aggregans</name>
    <dbReference type="NCBI Taxonomy" id="570835"/>
    <lineage>
        <taxon>Bacteria</taxon>
        <taxon>Pseudomonadati</taxon>
        <taxon>Acidobacteriota</taxon>
        <taxon>Terriglobia</taxon>
        <taxon>Terriglobales</taxon>
        <taxon>Acidobacteriaceae</taxon>
        <taxon>Edaphobacter</taxon>
    </lineage>
</organism>
<feature type="compositionally biased region" description="Low complexity" evidence="17">
    <location>
        <begin position="905"/>
        <end position="920"/>
    </location>
</feature>
<evidence type="ECO:0000256" key="3">
    <source>
        <dbReference type="ARBA" id="ARBA00007650"/>
    </source>
</evidence>
<dbReference type="GO" id="GO:0005524">
    <property type="term" value="F:ATP binding"/>
    <property type="evidence" value="ECO:0007669"/>
    <property type="project" value="UniProtKB-UniRule"/>
</dbReference>
<dbReference type="Pfam" id="PF07517">
    <property type="entry name" value="SecA_DEAD"/>
    <property type="match status" value="1"/>
</dbReference>
<dbReference type="SMART" id="SM00958">
    <property type="entry name" value="SecA_PP_bind"/>
    <property type="match status" value="1"/>
</dbReference>
<dbReference type="Pfam" id="PF01043">
    <property type="entry name" value="SecA_PP_bind"/>
    <property type="match status" value="1"/>
</dbReference>
<dbReference type="GO" id="GO:0017038">
    <property type="term" value="P:protein import"/>
    <property type="evidence" value="ECO:0007669"/>
    <property type="project" value="InterPro"/>
</dbReference>
<dbReference type="PROSITE" id="PS51192">
    <property type="entry name" value="HELICASE_ATP_BIND_1"/>
    <property type="match status" value="1"/>
</dbReference>
<dbReference type="GO" id="GO:0043952">
    <property type="term" value="P:protein transport by the Sec complex"/>
    <property type="evidence" value="ECO:0007669"/>
    <property type="project" value="TreeGrafter"/>
</dbReference>
<comment type="caution">
    <text evidence="20">The sequence shown here is derived from an EMBL/GenBank/DDBJ whole genome shotgun (WGS) entry which is preliminary data.</text>
</comment>
<evidence type="ECO:0000259" key="18">
    <source>
        <dbReference type="PROSITE" id="PS51192"/>
    </source>
</evidence>
<dbReference type="InterPro" id="IPR014018">
    <property type="entry name" value="SecA_motor_DEAD"/>
</dbReference>
<dbReference type="GO" id="GO:0005829">
    <property type="term" value="C:cytosol"/>
    <property type="evidence" value="ECO:0007669"/>
    <property type="project" value="TreeGrafter"/>
</dbReference>
<dbReference type="SMART" id="SM00957">
    <property type="entry name" value="SecA_DEAD"/>
    <property type="match status" value="1"/>
</dbReference>
<keyword evidence="21" id="KW-1185">Reference proteome</keyword>
<keyword evidence="8 15" id="KW-0547">Nucleotide-binding</keyword>
<dbReference type="SUPFAM" id="SSF81886">
    <property type="entry name" value="Helical scaffold and wing domains of SecA"/>
    <property type="match status" value="1"/>
</dbReference>
<evidence type="ECO:0000256" key="15">
    <source>
        <dbReference type="HAMAP-Rule" id="MF_01382"/>
    </source>
</evidence>
<gene>
    <name evidence="15" type="primary">secA</name>
    <name evidence="20" type="ORF">EDE15_4951</name>
</gene>
<dbReference type="InterPro" id="IPR011115">
    <property type="entry name" value="SecA_DEAD"/>
</dbReference>
<keyword evidence="7" id="KW-0479">Metal-binding</keyword>
<dbReference type="NCBIfam" id="TIGR00963">
    <property type="entry name" value="secA"/>
    <property type="match status" value="1"/>
</dbReference>
<dbReference type="InterPro" id="IPR036266">
    <property type="entry name" value="SecA_Wing/Scaffold_sf"/>
</dbReference>
<feature type="binding site" evidence="15">
    <location>
        <position position="525"/>
    </location>
    <ligand>
        <name>ATP</name>
        <dbReference type="ChEBI" id="CHEBI:30616"/>
    </ligand>
</feature>
<dbReference type="RefSeq" id="WP_125487530.1">
    <property type="nucleotide sequence ID" value="NZ_RSDW01000001.1"/>
</dbReference>
<evidence type="ECO:0000313" key="21">
    <source>
        <dbReference type="Proteomes" id="UP000269669"/>
    </source>
</evidence>
<evidence type="ECO:0000256" key="9">
    <source>
        <dbReference type="ARBA" id="ARBA00022833"/>
    </source>
</evidence>
<evidence type="ECO:0000256" key="6">
    <source>
        <dbReference type="ARBA" id="ARBA00022490"/>
    </source>
</evidence>
<evidence type="ECO:0000256" key="14">
    <source>
        <dbReference type="ARBA" id="ARBA00023136"/>
    </source>
</evidence>
<evidence type="ECO:0000256" key="8">
    <source>
        <dbReference type="ARBA" id="ARBA00022741"/>
    </source>
</evidence>
<dbReference type="Gene3D" id="3.90.1440.10">
    <property type="entry name" value="SecA, preprotein cross-linking domain"/>
    <property type="match status" value="1"/>
</dbReference>
<dbReference type="InterPro" id="IPR044722">
    <property type="entry name" value="SecA_SF2_C"/>
</dbReference>
<dbReference type="InterPro" id="IPR014001">
    <property type="entry name" value="Helicase_ATP-bd"/>
</dbReference>
<dbReference type="Pfam" id="PF21090">
    <property type="entry name" value="P-loop_SecA"/>
    <property type="match status" value="1"/>
</dbReference>
<dbReference type="GO" id="GO:0046872">
    <property type="term" value="F:metal ion binding"/>
    <property type="evidence" value="ECO:0007669"/>
    <property type="project" value="UniProtKB-KW"/>
</dbReference>
<dbReference type="PANTHER" id="PTHR30612:SF0">
    <property type="entry name" value="CHLOROPLAST PROTEIN-TRANSPORTING ATPASE"/>
    <property type="match status" value="1"/>
</dbReference>
<comment type="subcellular location">
    <subcellularLocation>
        <location evidence="15">Cell membrane</location>
        <topology evidence="15">Peripheral membrane protein</topology>
        <orientation evidence="15">Cytoplasmic side</orientation>
    </subcellularLocation>
    <subcellularLocation>
        <location evidence="15">Cytoplasm</location>
    </subcellularLocation>
    <subcellularLocation>
        <location evidence="2">Membrane</location>
        <topology evidence="2">Peripheral membrane protein</topology>
    </subcellularLocation>
    <text evidence="15">Distribution is 50-50.</text>
</comment>
<evidence type="ECO:0000256" key="13">
    <source>
        <dbReference type="ARBA" id="ARBA00023010"/>
    </source>
</evidence>
<dbReference type="Gene3D" id="3.10.450.50">
    <property type="match status" value="1"/>
</dbReference>
<dbReference type="FunFam" id="3.40.50.300:FF:000246">
    <property type="entry name" value="Preprotein translocase subunit SecA"/>
    <property type="match status" value="1"/>
</dbReference>
<dbReference type="PROSITE" id="PS51196">
    <property type="entry name" value="SECA_MOTOR_DEAD"/>
    <property type="match status" value="1"/>
</dbReference>
<dbReference type="InterPro" id="IPR027417">
    <property type="entry name" value="P-loop_NTPase"/>
</dbReference>
<evidence type="ECO:0000259" key="19">
    <source>
        <dbReference type="PROSITE" id="PS51196"/>
    </source>
</evidence>
<evidence type="ECO:0000256" key="10">
    <source>
        <dbReference type="ARBA" id="ARBA00022840"/>
    </source>
</evidence>
<dbReference type="CDD" id="cd18803">
    <property type="entry name" value="SF2_C_secA"/>
    <property type="match status" value="1"/>
</dbReference>
<dbReference type="CDD" id="cd17928">
    <property type="entry name" value="DEXDc_SecA"/>
    <property type="match status" value="1"/>
</dbReference>
<dbReference type="Gene3D" id="1.10.3060.10">
    <property type="entry name" value="Helical scaffold and wing domains of SecA"/>
    <property type="match status" value="1"/>
</dbReference>
<feature type="compositionally biased region" description="Low complexity" evidence="17">
    <location>
        <begin position="959"/>
        <end position="972"/>
    </location>
</feature>
<proteinExistence type="inferred from homology"/>
<evidence type="ECO:0000256" key="5">
    <source>
        <dbReference type="ARBA" id="ARBA00022475"/>
    </source>
</evidence>
<name>A0A3R9WKM2_9BACT</name>
<dbReference type="InterPro" id="IPR020937">
    <property type="entry name" value="SecA_CS"/>
</dbReference>
<dbReference type="GO" id="GO:0031522">
    <property type="term" value="C:cell envelope Sec protein transport complex"/>
    <property type="evidence" value="ECO:0007669"/>
    <property type="project" value="TreeGrafter"/>
</dbReference>
<keyword evidence="14 15" id="KW-0472">Membrane</keyword>
<comment type="catalytic activity">
    <reaction evidence="15">
        <text>ATP + H2O + cellular proteinSide 1 = ADP + phosphate + cellular proteinSide 2.</text>
        <dbReference type="EC" id="7.4.2.8"/>
    </reaction>
</comment>
<feature type="compositionally biased region" description="Basic and acidic residues" evidence="17">
    <location>
        <begin position="943"/>
        <end position="958"/>
    </location>
</feature>
<dbReference type="InterPro" id="IPR004027">
    <property type="entry name" value="SEC_C_motif"/>
</dbReference>
<protein>
    <recommendedName>
        <fullName evidence="15 16">Protein translocase subunit SecA</fullName>
        <ecNumber evidence="15">7.4.2.8</ecNumber>
    </recommendedName>
</protein>
<dbReference type="GO" id="GO:0005886">
    <property type="term" value="C:plasma membrane"/>
    <property type="evidence" value="ECO:0007669"/>
    <property type="project" value="UniProtKB-SubCell"/>
</dbReference>
<feature type="domain" description="Helicase ATP-binding" evidence="18">
    <location>
        <begin position="108"/>
        <end position="266"/>
    </location>
</feature>
<dbReference type="EMBL" id="RSDW01000001">
    <property type="protein sequence ID" value="RSL19289.1"/>
    <property type="molecule type" value="Genomic_DNA"/>
</dbReference>
<keyword evidence="13 15" id="KW-0811">Translocation</keyword>
<dbReference type="Pfam" id="PF07516">
    <property type="entry name" value="SecA_SW"/>
    <property type="match status" value="1"/>
</dbReference>
<feature type="domain" description="SecA family profile" evidence="19">
    <location>
        <begin position="3"/>
        <end position="670"/>
    </location>
</feature>
<feature type="compositionally biased region" description="Basic residues" evidence="17">
    <location>
        <begin position="992"/>
        <end position="1002"/>
    </location>
</feature>
<dbReference type="InterPro" id="IPR036670">
    <property type="entry name" value="SecA_X-link_sf"/>
</dbReference>
<dbReference type="EC" id="7.4.2.8" evidence="15"/>
<dbReference type="PROSITE" id="PS01312">
    <property type="entry name" value="SECA"/>
    <property type="match status" value="1"/>
</dbReference>
<dbReference type="Pfam" id="PF02810">
    <property type="entry name" value="SEC-C"/>
    <property type="match status" value="1"/>
</dbReference>
<dbReference type="GO" id="GO:0006605">
    <property type="term" value="P:protein targeting"/>
    <property type="evidence" value="ECO:0007669"/>
    <property type="project" value="UniProtKB-UniRule"/>
</dbReference>
<keyword evidence="12 15" id="KW-1278">Translocase</keyword>
<comment type="subunit">
    <text evidence="15">Monomer and homodimer. Part of the essential Sec protein translocation apparatus which comprises SecA, SecYEG and auxiliary proteins SecDF. Other proteins may also be involved.</text>
</comment>
<evidence type="ECO:0000313" key="20">
    <source>
        <dbReference type="EMBL" id="RSL19289.1"/>
    </source>
</evidence>
<feature type="binding site" evidence="15">
    <location>
        <position position="106"/>
    </location>
    <ligand>
        <name>ATP</name>
        <dbReference type="ChEBI" id="CHEBI:30616"/>
    </ligand>
</feature>
<dbReference type="SUPFAM" id="SSF81767">
    <property type="entry name" value="Pre-protein crosslinking domain of SecA"/>
    <property type="match status" value="1"/>
</dbReference>
<dbReference type="FunFam" id="3.90.1440.10:FF:000002">
    <property type="entry name" value="Protein translocase subunit SecA"/>
    <property type="match status" value="1"/>
</dbReference>
<reference evidence="20 21" key="1">
    <citation type="submission" date="2018-12" db="EMBL/GenBank/DDBJ databases">
        <title>Sequencing of bacterial isolates from soil warming experiment in Harvard Forest, Massachusetts, USA.</title>
        <authorList>
            <person name="Deangelis K."/>
        </authorList>
    </citation>
    <scope>NUCLEOTIDE SEQUENCE [LARGE SCALE GENOMIC DNA]</scope>
    <source>
        <strain evidence="20 21">EB153</strain>
    </source>
</reference>
<dbReference type="PRINTS" id="PR00906">
    <property type="entry name" value="SECA"/>
</dbReference>
<dbReference type="SUPFAM" id="SSF52540">
    <property type="entry name" value="P-loop containing nucleoside triphosphate hydrolases"/>
    <property type="match status" value="2"/>
</dbReference>
<dbReference type="HAMAP" id="MF_01382">
    <property type="entry name" value="SecA"/>
    <property type="match status" value="1"/>
</dbReference>
<keyword evidence="4 15" id="KW-0813">Transport</keyword>
<dbReference type="GO" id="GO:0065002">
    <property type="term" value="P:intracellular protein transmembrane transport"/>
    <property type="evidence" value="ECO:0007669"/>
    <property type="project" value="UniProtKB-UniRule"/>
</dbReference>
<evidence type="ECO:0000256" key="7">
    <source>
        <dbReference type="ARBA" id="ARBA00022723"/>
    </source>
</evidence>
<comment type="function">
    <text evidence="15">Part of the Sec protein translocase complex. Interacts with the SecYEG preprotein conducting channel. Has a central role in coupling the hydrolysis of ATP to the transfer of proteins into and across the cell membrane, serving as an ATP-driven molecular motor driving the stepwise translocation of polypeptide chains across the membrane.</text>
</comment>
<comment type="cofactor">
    <cofactor evidence="1">
        <name>Zn(2+)</name>
        <dbReference type="ChEBI" id="CHEBI:29105"/>
    </cofactor>
</comment>
<evidence type="ECO:0000256" key="11">
    <source>
        <dbReference type="ARBA" id="ARBA00022927"/>
    </source>
</evidence>
<dbReference type="InterPro" id="IPR000185">
    <property type="entry name" value="SecA"/>
</dbReference>
<evidence type="ECO:0000256" key="4">
    <source>
        <dbReference type="ARBA" id="ARBA00022448"/>
    </source>
</evidence>
<keyword evidence="5 15" id="KW-1003">Cell membrane</keyword>
<evidence type="ECO:0000256" key="16">
    <source>
        <dbReference type="RuleBase" id="RU003874"/>
    </source>
</evidence>
<dbReference type="GO" id="GO:0008564">
    <property type="term" value="F:protein-exporting ATPase activity"/>
    <property type="evidence" value="ECO:0007669"/>
    <property type="project" value="UniProtKB-EC"/>
</dbReference>
<feature type="region of interest" description="Disordered" evidence="17">
    <location>
        <begin position="882"/>
        <end position="1002"/>
    </location>
</feature>